<dbReference type="EC" id="2.7.13.3" evidence="2"/>
<dbReference type="InterPro" id="IPR003594">
    <property type="entry name" value="HATPase_dom"/>
</dbReference>
<dbReference type="SMART" id="SM00065">
    <property type="entry name" value="GAF"/>
    <property type="match status" value="1"/>
</dbReference>
<keyword evidence="8" id="KW-0902">Two-component regulatory system</keyword>
<dbReference type="PRINTS" id="PR00344">
    <property type="entry name" value="BCTRLSENSOR"/>
</dbReference>
<dbReference type="Pfam" id="PF02518">
    <property type="entry name" value="HATPase_c"/>
    <property type="match status" value="1"/>
</dbReference>
<protein>
    <recommendedName>
        <fullName evidence="2">histidine kinase</fullName>
        <ecNumber evidence="2">2.7.13.3</ecNumber>
    </recommendedName>
</protein>
<dbReference type="Gene3D" id="1.10.287.130">
    <property type="match status" value="1"/>
</dbReference>
<dbReference type="Pfam" id="PF01590">
    <property type="entry name" value="GAF"/>
    <property type="match status" value="1"/>
</dbReference>
<dbReference type="OrthoDB" id="9815750at2"/>
<keyword evidence="11" id="KW-1185">Reference proteome</keyword>
<evidence type="ECO:0000259" key="9">
    <source>
        <dbReference type="PROSITE" id="PS50109"/>
    </source>
</evidence>
<dbReference type="Gene3D" id="3.30.450.40">
    <property type="match status" value="1"/>
</dbReference>
<dbReference type="CDD" id="cd00082">
    <property type="entry name" value="HisKA"/>
    <property type="match status" value="1"/>
</dbReference>
<dbReference type="InterPro" id="IPR036097">
    <property type="entry name" value="HisK_dim/P_sf"/>
</dbReference>
<accession>A0A2T1GL15</accession>
<keyword evidence="3" id="KW-0597">Phosphoprotein</keyword>
<reference evidence="10 11" key="1">
    <citation type="submission" date="2018-03" db="EMBL/GenBank/DDBJ databases">
        <title>The ancient ancestry and fast evolution of plastids.</title>
        <authorList>
            <person name="Moore K.R."/>
            <person name="Magnabosco C."/>
            <person name="Momper L."/>
            <person name="Gold D.A."/>
            <person name="Bosak T."/>
            <person name="Fournier G.P."/>
        </authorList>
    </citation>
    <scope>NUCLEOTIDE SEQUENCE [LARGE SCALE GENOMIC DNA]</scope>
    <source>
        <strain evidence="10 11">CCALA 037</strain>
    </source>
</reference>
<dbReference type="Proteomes" id="UP000238937">
    <property type="component" value="Unassembled WGS sequence"/>
</dbReference>
<keyword evidence="6" id="KW-0418">Kinase</keyword>
<evidence type="ECO:0000313" key="11">
    <source>
        <dbReference type="Proteomes" id="UP000238937"/>
    </source>
</evidence>
<dbReference type="PANTHER" id="PTHR43065:SF10">
    <property type="entry name" value="PEROXIDE STRESS-ACTIVATED HISTIDINE KINASE MAK3"/>
    <property type="match status" value="1"/>
</dbReference>
<evidence type="ECO:0000256" key="3">
    <source>
        <dbReference type="ARBA" id="ARBA00022553"/>
    </source>
</evidence>
<dbReference type="EMBL" id="PVWO01000035">
    <property type="protein sequence ID" value="PSB58453.1"/>
    <property type="molecule type" value="Genomic_DNA"/>
</dbReference>
<dbReference type="PROSITE" id="PS50109">
    <property type="entry name" value="HIS_KIN"/>
    <property type="match status" value="1"/>
</dbReference>
<dbReference type="InterPro" id="IPR036890">
    <property type="entry name" value="HATPase_C_sf"/>
</dbReference>
<evidence type="ECO:0000256" key="1">
    <source>
        <dbReference type="ARBA" id="ARBA00000085"/>
    </source>
</evidence>
<evidence type="ECO:0000256" key="8">
    <source>
        <dbReference type="ARBA" id="ARBA00023012"/>
    </source>
</evidence>
<dbReference type="InterPro" id="IPR029016">
    <property type="entry name" value="GAF-like_dom_sf"/>
</dbReference>
<dbReference type="SMART" id="SM00388">
    <property type="entry name" value="HisKA"/>
    <property type="match status" value="1"/>
</dbReference>
<name>A0A2T1GL15_9CYAN</name>
<dbReference type="InterPro" id="IPR005467">
    <property type="entry name" value="His_kinase_dom"/>
</dbReference>
<proteinExistence type="predicted"/>
<evidence type="ECO:0000256" key="7">
    <source>
        <dbReference type="ARBA" id="ARBA00022840"/>
    </source>
</evidence>
<dbReference type="SUPFAM" id="SSF55874">
    <property type="entry name" value="ATPase domain of HSP90 chaperone/DNA topoisomerase II/histidine kinase"/>
    <property type="match status" value="1"/>
</dbReference>
<dbReference type="InterPro" id="IPR004358">
    <property type="entry name" value="Sig_transdc_His_kin-like_C"/>
</dbReference>
<dbReference type="SUPFAM" id="SSF55781">
    <property type="entry name" value="GAF domain-like"/>
    <property type="match status" value="1"/>
</dbReference>
<dbReference type="InterPro" id="IPR003661">
    <property type="entry name" value="HisK_dim/P_dom"/>
</dbReference>
<dbReference type="AlphaFoldDB" id="A0A2T1GL15"/>
<dbReference type="GO" id="GO:0000155">
    <property type="term" value="F:phosphorelay sensor kinase activity"/>
    <property type="evidence" value="ECO:0007669"/>
    <property type="project" value="InterPro"/>
</dbReference>
<dbReference type="PANTHER" id="PTHR43065">
    <property type="entry name" value="SENSOR HISTIDINE KINASE"/>
    <property type="match status" value="1"/>
</dbReference>
<gene>
    <name evidence="10" type="ORF">C7B77_04815</name>
</gene>
<evidence type="ECO:0000256" key="6">
    <source>
        <dbReference type="ARBA" id="ARBA00022777"/>
    </source>
</evidence>
<dbReference type="SUPFAM" id="SSF47384">
    <property type="entry name" value="Homodimeric domain of signal transducing histidine kinase"/>
    <property type="match status" value="1"/>
</dbReference>
<organism evidence="10 11">
    <name type="scientific">Chamaesiphon polymorphus CCALA 037</name>
    <dbReference type="NCBI Taxonomy" id="2107692"/>
    <lineage>
        <taxon>Bacteria</taxon>
        <taxon>Bacillati</taxon>
        <taxon>Cyanobacteriota</taxon>
        <taxon>Cyanophyceae</taxon>
        <taxon>Gomontiellales</taxon>
        <taxon>Chamaesiphonaceae</taxon>
        <taxon>Chamaesiphon</taxon>
    </lineage>
</organism>
<dbReference type="SMART" id="SM00387">
    <property type="entry name" value="HATPase_c"/>
    <property type="match status" value="1"/>
</dbReference>
<dbReference type="Gene3D" id="3.30.565.10">
    <property type="entry name" value="Histidine kinase-like ATPase, C-terminal domain"/>
    <property type="match status" value="1"/>
</dbReference>
<comment type="catalytic activity">
    <reaction evidence="1">
        <text>ATP + protein L-histidine = ADP + protein N-phospho-L-histidine.</text>
        <dbReference type="EC" id="2.7.13.3"/>
    </reaction>
</comment>
<evidence type="ECO:0000256" key="4">
    <source>
        <dbReference type="ARBA" id="ARBA00022679"/>
    </source>
</evidence>
<keyword evidence="7" id="KW-0067">ATP-binding</keyword>
<evidence type="ECO:0000313" key="10">
    <source>
        <dbReference type="EMBL" id="PSB58453.1"/>
    </source>
</evidence>
<dbReference type="Pfam" id="PF00512">
    <property type="entry name" value="HisKA"/>
    <property type="match status" value="1"/>
</dbReference>
<dbReference type="GO" id="GO:0005524">
    <property type="term" value="F:ATP binding"/>
    <property type="evidence" value="ECO:0007669"/>
    <property type="project" value="UniProtKB-KW"/>
</dbReference>
<dbReference type="InterPro" id="IPR003018">
    <property type="entry name" value="GAF"/>
</dbReference>
<comment type="caution">
    <text evidence="10">The sequence shown here is derived from an EMBL/GenBank/DDBJ whole genome shotgun (WGS) entry which is preliminary data.</text>
</comment>
<evidence type="ECO:0000256" key="2">
    <source>
        <dbReference type="ARBA" id="ARBA00012438"/>
    </source>
</evidence>
<keyword evidence="5" id="KW-0547">Nucleotide-binding</keyword>
<evidence type="ECO:0000256" key="5">
    <source>
        <dbReference type="ARBA" id="ARBA00022741"/>
    </source>
</evidence>
<keyword evidence="4" id="KW-0808">Transferase</keyword>
<feature type="domain" description="Histidine kinase" evidence="9">
    <location>
        <begin position="215"/>
        <end position="422"/>
    </location>
</feature>
<sequence length="423" mass="46978">MISHSYPSLNSPASPPFELDCPELEQLMAIGYRSGDLGAYLMEIVRGVSRIVRSDWTIVTMCSGEIGRIMASSLDLERDNAGFLLHGTLAADVIQSGRSFVIEDCRQDLCCDRLSNSYLSYLGIPLSTTNGAVIGTICSFFQVPRLFAESEIKIVELFAERAATAIENYLLYQQQQQFNEILSQQVAARTIELQLAQEQLIESERLAAIGEFTATIVHEVRNPLTTIEMGLQYAWKVLDTDADRQRLDLALSESQRLKHLLQEILSYAKPQILQLTRLHIGNFINDLLLQVRDLPETIDRQIDYVSRCPEIEVMADIDKLKQVFLNLFRNACEAIEPNETVSCQILPQPDFDRVCIQIHNGGNPIPPASLHLLTTPFYSTKPAGTGLGLAISQRIIIAHGGELAIVSSDSGTTVNVLLPIFSA</sequence>